<evidence type="ECO:0000256" key="1">
    <source>
        <dbReference type="SAM" id="Phobius"/>
    </source>
</evidence>
<name>A0A9P6B1F6_9AGAM</name>
<comment type="caution">
    <text evidence="2">The sequence shown here is derived from an EMBL/GenBank/DDBJ whole genome shotgun (WGS) entry which is preliminary data.</text>
</comment>
<dbReference type="Proteomes" id="UP000886523">
    <property type="component" value="Unassembled WGS sequence"/>
</dbReference>
<evidence type="ECO:0000313" key="2">
    <source>
        <dbReference type="EMBL" id="KAF9515891.1"/>
    </source>
</evidence>
<dbReference type="EMBL" id="MU128945">
    <property type="protein sequence ID" value="KAF9515891.1"/>
    <property type="molecule type" value="Genomic_DNA"/>
</dbReference>
<accession>A0A9P6B1F6</accession>
<gene>
    <name evidence="2" type="ORF">BS47DRAFT_1341492</name>
</gene>
<dbReference type="AlphaFoldDB" id="A0A9P6B1F6"/>
<protein>
    <submittedName>
        <fullName evidence="2">Uncharacterized protein</fullName>
    </submittedName>
</protein>
<feature type="transmembrane region" description="Helical" evidence="1">
    <location>
        <begin position="77"/>
        <end position="96"/>
    </location>
</feature>
<organism evidence="2 3">
    <name type="scientific">Hydnum rufescens UP504</name>
    <dbReference type="NCBI Taxonomy" id="1448309"/>
    <lineage>
        <taxon>Eukaryota</taxon>
        <taxon>Fungi</taxon>
        <taxon>Dikarya</taxon>
        <taxon>Basidiomycota</taxon>
        <taxon>Agaricomycotina</taxon>
        <taxon>Agaricomycetes</taxon>
        <taxon>Cantharellales</taxon>
        <taxon>Hydnaceae</taxon>
        <taxon>Hydnum</taxon>
    </lineage>
</organism>
<reference evidence="2" key="1">
    <citation type="journal article" date="2020" name="Nat. Commun.">
        <title>Large-scale genome sequencing of mycorrhizal fungi provides insights into the early evolution of symbiotic traits.</title>
        <authorList>
            <person name="Miyauchi S."/>
            <person name="Kiss E."/>
            <person name="Kuo A."/>
            <person name="Drula E."/>
            <person name="Kohler A."/>
            <person name="Sanchez-Garcia M."/>
            <person name="Morin E."/>
            <person name="Andreopoulos B."/>
            <person name="Barry K.W."/>
            <person name="Bonito G."/>
            <person name="Buee M."/>
            <person name="Carver A."/>
            <person name="Chen C."/>
            <person name="Cichocki N."/>
            <person name="Clum A."/>
            <person name="Culley D."/>
            <person name="Crous P.W."/>
            <person name="Fauchery L."/>
            <person name="Girlanda M."/>
            <person name="Hayes R.D."/>
            <person name="Keri Z."/>
            <person name="LaButti K."/>
            <person name="Lipzen A."/>
            <person name="Lombard V."/>
            <person name="Magnuson J."/>
            <person name="Maillard F."/>
            <person name="Murat C."/>
            <person name="Nolan M."/>
            <person name="Ohm R.A."/>
            <person name="Pangilinan J."/>
            <person name="Pereira M.F."/>
            <person name="Perotto S."/>
            <person name="Peter M."/>
            <person name="Pfister S."/>
            <person name="Riley R."/>
            <person name="Sitrit Y."/>
            <person name="Stielow J.B."/>
            <person name="Szollosi G."/>
            <person name="Zifcakova L."/>
            <person name="Stursova M."/>
            <person name="Spatafora J.W."/>
            <person name="Tedersoo L."/>
            <person name="Vaario L.M."/>
            <person name="Yamada A."/>
            <person name="Yan M."/>
            <person name="Wang P."/>
            <person name="Xu J."/>
            <person name="Bruns T."/>
            <person name="Baldrian P."/>
            <person name="Vilgalys R."/>
            <person name="Dunand C."/>
            <person name="Henrissat B."/>
            <person name="Grigoriev I.V."/>
            <person name="Hibbett D."/>
            <person name="Nagy L.G."/>
            <person name="Martin F.M."/>
        </authorList>
    </citation>
    <scope>NUCLEOTIDE SEQUENCE</scope>
    <source>
        <strain evidence="2">UP504</strain>
    </source>
</reference>
<keyword evidence="1" id="KW-0812">Transmembrane</keyword>
<sequence>MIYTDDLELGGDRIGVEGRFLRFLPLNHLALSLMRGLIIDGDMNVGGVHRKYGLEQGGIIVCRPDGYGQHIKSPAHTFLFGYTNALAAISIFMSFSRNRGPARRARVENVGTLFRRFLDIEQDPVSEQAVMRWV</sequence>
<proteinExistence type="predicted"/>
<keyword evidence="1" id="KW-0472">Membrane</keyword>
<evidence type="ECO:0000313" key="3">
    <source>
        <dbReference type="Proteomes" id="UP000886523"/>
    </source>
</evidence>
<keyword evidence="1" id="KW-1133">Transmembrane helix</keyword>
<keyword evidence="3" id="KW-1185">Reference proteome</keyword>